<feature type="compositionally biased region" description="Polar residues" evidence="1">
    <location>
        <begin position="88"/>
        <end position="105"/>
    </location>
</feature>
<name>A0ABS4WL22_9MICO</name>
<evidence type="ECO:0000256" key="1">
    <source>
        <dbReference type="SAM" id="MobiDB-lite"/>
    </source>
</evidence>
<evidence type="ECO:0000313" key="2">
    <source>
        <dbReference type="EMBL" id="MBP2376909.1"/>
    </source>
</evidence>
<gene>
    <name evidence="2" type="ORF">JOF42_000404</name>
</gene>
<protein>
    <submittedName>
        <fullName evidence="2">Uncharacterized protein</fullName>
    </submittedName>
</protein>
<keyword evidence="3" id="KW-1185">Reference proteome</keyword>
<organism evidence="2 3">
    <name type="scientific">Microbacterium phyllosphaerae</name>
    <dbReference type="NCBI Taxonomy" id="124798"/>
    <lineage>
        <taxon>Bacteria</taxon>
        <taxon>Bacillati</taxon>
        <taxon>Actinomycetota</taxon>
        <taxon>Actinomycetes</taxon>
        <taxon>Micrococcales</taxon>
        <taxon>Microbacteriaceae</taxon>
        <taxon>Microbacterium</taxon>
    </lineage>
</organism>
<comment type="caution">
    <text evidence="2">The sequence shown here is derived from an EMBL/GenBank/DDBJ whole genome shotgun (WGS) entry which is preliminary data.</text>
</comment>
<accession>A0ABS4WL22</accession>
<reference evidence="2 3" key="1">
    <citation type="submission" date="2021-03" db="EMBL/GenBank/DDBJ databases">
        <title>Sequencing the genomes of 1000 actinobacteria strains.</title>
        <authorList>
            <person name="Klenk H.-P."/>
        </authorList>
    </citation>
    <scope>NUCLEOTIDE SEQUENCE [LARGE SCALE GENOMIC DNA]</scope>
    <source>
        <strain evidence="2 3">DSM 13468</strain>
    </source>
</reference>
<proteinExistence type="predicted"/>
<dbReference type="EMBL" id="JAGIOA010000001">
    <property type="protein sequence ID" value="MBP2376909.1"/>
    <property type="molecule type" value="Genomic_DNA"/>
</dbReference>
<evidence type="ECO:0000313" key="3">
    <source>
        <dbReference type="Proteomes" id="UP000703720"/>
    </source>
</evidence>
<sequence>MHLYEVDAFTERGWWIVDVPDVKARTRASTLSDVDRVGRALLASTMNVDPHSFRLDIRILRATPHGVARTRWRPQPPALGRAGASPRSGVQSHTVTMNQEDTWRL</sequence>
<feature type="region of interest" description="Disordered" evidence="1">
    <location>
        <begin position="68"/>
        <end position="105"/>
    </location>
</feature>
<dbReference type="Proteomes" id="UP000703720">
    <property type="component" value="Unassembled WGS sequence"/>
</dbReference>
<dbReference type="RefSeq" id="WP_210096326.1">
    <property type="nucleotide sequence ID" value="NZ_BAAAIO010000001.1"/>
</dbReference>